<sequence length="320" mass="34218">MSVGMALIWTLTDGKAGDALQCLGVAEAVIAEAGGGVVEYKVAPRKLYELGMPWGPSDPADLRQFAAPWPDVAIASGRRAVAYLRWLKKRSPRTLTVFLKDPRTGTGTADFIWVPEHDGLRGANVLATLTSPHRQSPEVLAAARARARPELQELPQPRVAVLAGGPSKDVPFDAEDIAGFVEALAELARSGAGLMVTPSRRTPEAMQQAIAKALDSHHAWIWDGQGANPYAEMLGLADAFVVSADSTNMLSEAAATGKTIHVFIPRGVPKKILRFIGGLMEHGAVVKFSGHLENRPYQPIDSTPLIAQEILTRLSALAQS</sequence>
<dbReference type="Proteomes" id="UP001156882">
    <property type="component" value="Unassembled WGS sequence"/>
</dbReference>
<dbReference type="SUPFAM" id="SSF53756">
    <property type="entry name" value="UDP-Glycosyltransferase/glycogen phosphorylase"/>
    <property type="match status" value="1"/>
</dbReference>
<evidence type="ECO:0008006" key="3">
    <source>
        <dbReference type="Google" id="ProtNLM"/>
    </source>
</evidence>
<comment type="caution">
    <text evidence="1">The sequence shown here is derived from an EMBL/GenBank/DDBJ whole genome shotgun (WGS) entry which is preliminary data.</text>
</comment>
<protein>
    <recommendedName>
        <fullName evidence="3">Nucleoside-diphosphate sugar epimerase</fullName>
    </recommendedName>
</protein>
<dbReference type="RefSeq" id="WP_284316486.1">
    <property type="nucleotide sequence ID" value="NZ_BSPC01000075.1"/>
</dbReference>
<dbReference type="InterPro" id="IPR009367">
    <property type="entry name" value="Elm1-like"/>
</dbReference>
<evidence type="ECO:0000313" key="1">
    <source>
        <dbReference type="EMBL" id="GLS23554.1"/>
    </source>
</evidence>
<proteinExistence type="predicted"/>
<dbReference type="PANTHER" id="PTHR33986">
    <property type="entry name" value="OS02G0535700 PROTEIN"/>
    <property type="match status" value="1"/>
</dbReference>
<name>A0ABQ6CV51_9HYPH</name>
<gene>
    <name evidence="1" type="ORF">GCM10007874_65750</name>
</gene>
<keyword evidence="2" id="KW-1185">Reference proteome</keyword>
<evidence type="ECO:0000313" key="2">
    <source>
        <dbReference type="Proteomes" id="UP001156882"/>
    </source>
</evidence>
<accession>A0ABQ6CV51</accession>
<dbReference type="Pfam" id="PF06258">
    <property type="entry name" value="Mito_fiss_Elm1"/>
    <property type="match status" value="1"/>
</dbReference>
<dbReference type="EMBL" id="BSPC01000075">
    <property type="protein sequence ID" value="GLS23554.1"/>
    <property type="molecule type" value="Genomic_DNA"/>
</dbReference>
<reference evidence="2" key="1">
    <citation type="journal article" date="2019" name="Int. J. Syst. Evol. Microbiol.">
        <title>The Global Catalogue of Microorganisms (GCM) 10K type strain sequencing project: providing services to taxonomists for standard genome sequencing and annotation.</title>
        <authorList>
            <consortium name="The Broad Institute Genomics Platform"/>
            <consortium name="The Broad Institute Genome Sequencing Center for Infectious Disease"/>
            <person name="Wu L."/>
            <person name="Ma J."/>
        </authorList>
    </citation>
    <scope>NUCLEOTIDE SEQUENCE [LARGE SCALE GENOMIC DNA]</scope>
    <source>
        <strain evidence="2">NBRC 101365</strain>
    </source>
</reference>
<dbReference type="PANTHER" id="PTHR33986:SF15">
    <property type="entry name" value="MITOCHONDRIAL FISSION PROTEIN ELM1"/>
    <property type="match status" value="1"/>
</dbReference>
<organism evidence="1 2">
    <name type="scientific">Labrys miyagiensis</name>
    <dbReference type="NCBI Taxonomy" id="346912"/>
    <lineage>
        <taxon>Bacteria</taxon>
        <taxon>Pseudomonadati</taxon>
        <taxon>Pseudomonadota</taxon>
        <taxon>Alphaproteobacteria</taxon>
        <taxon>Hyphomicrobiales</taxon>
        <taxon>Xanthobacteraceae</taxon>
        <taxon>Labrys</taxon>
    </lineage>
</organism>